<organism evidence="3 4">
    <name type="scientific">Robiginitalea myxolifaciens</name>
    <dbReference type="NCBI Taxonomy" id="400055"/>
    <lineage>
        <taxon>Bacteria</taxon>
        <taxon>Pseudomonadati</taxon>
        <taxon>Bacteroidota</taxon>
        <taxon>Flavobacteriia</taxon>
        <taxon>Flavobacteriales</taxon>
        <taxon>Flavobacteriaceae</taxon>
        <taxon>Robiginitalea</taxon>
    </lineage>
</organism>
<evidence type="ECO:0000313" key="4">
    <source>
        <dbReference type="Proteomes" id="UP000199534"/>
    </source>
</evidence>
<dbReference type="OrthoDB" id="594443at2"/>
<feature type="transmembrane region" description="Helical" evidence="1">
    <location>
        <begin position="157"/>
        <end position="181"/>
    </location>
</feature>
<sequence>MLLAALILGLLGSLHCLGMCGPIAFMLPLGQERMPKKLLLVTLYQAGRLFSYALMGIAFGLVGRGLQLFGVQQKLSIGIGVLMILLVLLPGKYLSRFGPARFLYTFVGKVKSGLGKALQKKTPDTYLSLGILNGLLPCGLVYMAILGAVAMGNPLEGGLYMTVFGLGTVPMMTGVIFSRSLMGNKLKFNLNRWIPAIVVVLGLFFILRGLGLGIPYISPADPAPVQAISTSFECY</sequence>
<feature type="transmembrane region" description="Helical" evidence="1">
    <location>
        <begin position="126"/>
        <end position="151"/>
    </location>
</feature>
<dbReference type="EMBL" id="FOYQ01000001">
    <property type="protein sequence ID" value="SFR39731.1"/>
    <property type="molecule type" value="Genomic_DNA"/>
</dbReference>
<dbReference type="STRING" id="400055.SAMN04490243_1559"/>
<keyword evidence="4" id="KW-1185">Reference proteome</keyword>
<feature type="transmembrane region" description="Helical" evidence="1">
    <location>
        <begin position="75"/>
        <end position="94"/>
    </location>
</feature>
<feature type="transmembrane region" description="Helical" evidence="1">
    <location>
        <begin position="193"/>
        <end position="217"/>
    </location>
</feature>
<keyword evidence="1" id="KW-1133">Transmembrane helix</keyword>
<dbReference type="PANTHER" id="PTHR42208:SF1">
    <property type="entry name" value="HEAVY METAL TRANSPORTER"/>
    <property type="match status" value="1"/>
</dbReference>
<dbReference type="Proteomes" id="UP000199534">
    <property type="component" value="Unassembled WGS sequence"/>
</dbReference>
<gene>
    <name evidence="3" type="ORF">SAMN04490243_1559</name>
</gene>
<feature type="domain" description="Urease accessory protein UreH-like transmembrane" evidence="2">
    <location>
        <begin position="4"/>
        <end position="203"/>
    </location>
</feature>
<keyword evidence="1" id="KW-0812">Transmembrane</keyword>
<feature type="transmembrane region" description="Helical" evidence="1">
    <location>
        <begin position="6"/>
        <end position="29"/>
    </location>
</feature>
<evidence type="ECO:0000259" key="2">
    <source>
        <dbReference type="Pfam" id="PF13386"/>
    </source>
</evidence>
<dbReference type="RefSeq" id="WP_092981930.1">
    <property type="nucleotide sequence ID" value="NZ_FOYQ01000001.1"/>
</dbReference>
<keyword evidence="1" id="KW-0472">Membrane</keyword>
<evidence type="ECO:0000256" key="1">
    <source>
        <dbReference type="SAM" id="Phobius"/>
    </source>
</evidence>
<reference evidence="3 4" key="1">
    <citation type="submission" date="2016-10" db="EMBL/GenBank/DDBJ databases">
        <authorList>
            <person name="de Groot N.N."/>
        </authorList>
    </citation>
    <scope>NUCLEOTIDE SEQUENCE [LARGE SCALE GENOMIC DNA]</scope>
    <source>
        <strain evidence="3 4">DSM 21019</strain>
    </source>
</reference>
<proteinExistence type="predicted"/>
<name>A0A1I6GC64_9FLAO</name>
<feature type="transmembrane region" description="Helical" evidence="1">
    <location>
        <begin position="49"/>
        <end position="69"/>
    </location>
</feature>
<accession>A0A1I6GC64</accession>
<protein>
    <recommendedName>
        <fullName evidence="2">Urease accessory protein UreH-like transmembrane domain-containing protein</fullName>
    </recommendedName>
</protein>
<dbReference type="InterPro" id="IPR039447">
    <property type="entry name" value="UreH-like_TM_dom"/>
</dbReference>
<dbReference type="PANTHER" id="PTHR42208">
    <property type="entry name" value="HEAVY METAL TRANSPORTER-RELATED"/>
    <property type="match status" value="1"/>
</dbReference>
<dbReference type="AlphaFoldDB" id="A0A1I6GC64"/>
<dbReference type="Pfam" id="PF13386">
    <property type="entry name" value="DsbD_2"/>
    <property type="match status" value="1"/>
</dbReference>
<evidence type="ECO:0000313" key="3">
    <source>
        <dbReference type="EMBL" id="SFR39731.1"/>
    </source>
</evidence>